<feature type="compositionally biased region" description="Low complexity" evidence="1">
    <location>
        <begin position="70"/>
        <end position="82"/>
    </location>
</feature>
<evidence type="ECO:0000313" key="3">
    <source>
        <dbReference type="Proteomes" id="UP000799441"/>
    </source>
</evidence>
<proteinExistence type="predicted"/>
<gene>
    <name evidence="2" type="ORF">K431DRAFT_328605</name>
</gene>
<dbReference type="PANTHER" id="PTHR37540">
    <property type="entry name" value="TRANSCRIPTION FACTOR (ACR-2), PUTATIVE-RELATED-RELATED"/>
    <property type="match status" value="1"/>
</dbReference>
<dbReference type="Proteomes" id="UP000799441">
    <property type="component" value="Unassembled WGS sequence"/>
</dbReference>
<name>A0A9P4Q8U3_9PEZI</name>
<evidence type="ECO:0000256" key="1">
    <source>
        <dbReference type="SAM" id="MobiDB-lite"/>
    </source>
</evidence>
<accession>A0A9P4Q8U3</accession>
<dbReference type="OrthoDB" id="4159781at2759"/>
<feature type="compositionally biased region" description="Polar residues" evidence="1">
    <location>
        <begin position="120"/>
        <end position="142"/>
    </location>
</feature>
<feature type="region of interest" description="Disordered" evidence="1">
    <location>
        <begin position="114"/>
        <end position="142"/>
    </location>
</feature>
<feature type="region of interest" description="Disordered" evidence="1">
    <location>
        <begin position="156"/>
        <end position="193"/>
    </location>
</feature>
<comment type="caution">
    <text evidence="2">The sequence shown here is derived from an EMBL/GenBank/DDBJ whole genome shotgun (WGS) entry which is preliminary data.</text>
</comment>
<protein>
    <submittedName>
        <fullName evidence="2">Uncharacterized protein</fullName>
    </submittedName>
</protein>
<feature type="compositionally biased region" description="Basic residues" evidence="1">
    <location>
        <begin position="47"/>
        <end position="63"/>
    </location>
</feature>
<reference evidence="2" key="1">
    <citation type="journal article" date="2020" name="Stud. Mycol.">
        <title>101 Dothideomycetes genomes: a test case for predicting lifestyles and emergence of pathogens.</title>
        <authorList>
            <person name="Haridas S."/>
            <person name="Albert R."/>
            <person name="Binder M."/>
            <person name="Bloem J."/>
            <person name="Labutti K."/>
            <person name="Salamov A."/>
            <person name="Andreopoulos B."/>
            <person name="Baker S."/>
            <person name="Barry K."/>
            <person name="Bills G."/>
            <person name="Bluhm B."/>
            <person name="Cannon C."/>
            <person name="Castanera R."/>
            <person name="Culley D."/>
            <person name="Daum C."/>
            <person name="Ezra D."/>
            <person name="Gonzalez J."/>
            <person name="Henrissat B."/>
            <person name="Kuo A."/>
            <person name="Liang C."/>
            <person name="Lipzen A."/>
            <person name="Lutzoni F."/>
            <person name="Magnuson J."/>
            <person name="Mondo S."/>
            <person name="Nolan M."/>
            <person name="Ohm R."/>
            <person name="Pangilinan J."/>
            <person name="Park H.-J."/>
            <person name="Ramirez L."/>
            <person name="Alfaro M."/>
            <person name="Sun H."/>
            <person name="Tritt A."/>
            <person name="Yoshinaga Y."/>
            <person name="Zwiers L.-H."/>
            <person name="Turgeon B."/>
            <person name="Goodwin S."/>
            <person name="Spatafora J."/>
            <person name="Crous P."/>
            <person name="Grigoriev I."/>
        </authorList>
    </citation>
    <scope>NUCLEOTIDE SEQUENCE</scope>
    <source>
        <strain evidence="2">CBS 116435</strain>
    </source>
</reference>
<dbReference type="EMBL" id="MU003791">
    <property type="protein sequence ID" value="KAF2721343.1"/>
    <property type="molecule type" value="Genomic_DNA"/>
</dbReference>
<feature type="region of interest" description="Disordered" evidence="1">
    <location>
        <begin position="41"/>
        <end position="94"/>
    </location>
</feature>
<organism evidence="2 3">
    <name type="scientific">Polychaeton citri CBS 116435</name>
    <dbReference type="NCBI Taxonomy" id="1314669"/>
    <lineage>
        <taxon>Eukaryota</taxon>
        <taxon>Fungi</taxon>
        <taxon>Dikarya</taxon>
        <taxon>Ascomycota</taxon>
        <taxon>Pezizomycotina</taxon>
        <taxon>Dothideomycetes</taxon>
        <taxon>Dothideomycetidae</taxon>
        <taxon>Capnodiales</taxon>
        <taxon>Capnodiaceae</taxon>
        <taxon>Polychaeton</taxon>
    </lineage>
</organism>
<dbReference type="PANTHER" id="PTHR37540:SF5">
    <property type="entry name" value="TRANSCRIPTION FACTOR DOMAIN-CONTAINING PROTEIN"/>
    <property type="match status" value="1"/>
</dbReference>
<keyword evidence="3" id="KW-1185">Reference proteome</keyword>
<dbReference type="AlphaFoldDB" id="A0A9P4Q8U3"/>
<evidence type="ECO:0000313" key="2">
    <source>
        <dbReference type="EMBL" id="KAF2721343.1"/>
    </source>
</evidence>
<sequence>MPDPLATIFVNFDEETGGVHNVYLATDNTLPFLGRTRRQVRSEAARRSHRSAARKPKTSKKLRVQIQVKASASSETSGSTTGFRNTTSGGIKSRTPISEDVAVAAEAIAKPSLIDEPSSLHATGETSVGPTKGTAPSSQLQNGNFQSAEVCTSVLSDSAKNERSSADTATSTLNLDAPSTRSPSPPRSPPKAVEVEHCWPVPFQPFFPQLIDYMWPFMMRGWTRMPTEAEERDAALVWVQRLTVSDPCYFYMNMLSVAFDLSSRNMLDRRIAEWLLAETVSSINRALCDAQQRLAVGTILTVGRIALHEITLGDREAGRCMHRPAQVRMLNMAGGLDALGLPPLVKKHVLWADRLMAMQTGIAMIPVDYSRAPAAERGTGQDADLRVLDAYMPVRSRDNGRI</sequence>